<feature type="coiled-coil region" evidence="1">
    <location>
        <begin position="324"/>
        <end position="351"/>
    </location>
</feature>
<feature type="region of interest" description="Disordered" evidence="2">
    <location>
        <begin position="1"/>
        <end position="66"/>
    </location>
</feature>
<feature type="coiled-coil region" evidence="1">
    <location>
        <begin position="764"/>
        <end position="798"/>
    </location>
</feature>
<keyword evidence="5" id="KW-1185">Reference proteome</keyword>
<feature type="coiled-coil region" evidence="1">
    <location>
        <begin position="404"/>
        <end position="431"/>
    </location>
</feature>
<protein>
    <submittedName>
        <fullName evidence="4">ATPase</fullName>
    </submittedName>
</protein>
<feature type="transmembrane region" description="Helical" evidence="3">
    <location>
        <begin position="72"/>
        <end position="97"/>
    </location>
</feature>
<evidence type="ECO:0000313" key="4">
    <source>
        <dbReference type="EMBL" id="MCJ1960157.1"/>
    </source>
</evidence>
<sequence length="920" mass="100274">MSGDSRIISFGGASTEDSATQAKADDPTRLRDALAPSSDTEDAPAASDWDDAWIGSGETTSESSDARHPRSWIAPALAGFALLAWSGLFLAAHWTYFQADFTLAAVPALISQWCVPPLLIGIVWLLALRHSTREGKRFGDIASSLSLESERLERRLLSVNRELSLAREFVAAQSRDLESLGRVASERLSGNAQKLQELIEENGERLETIGTVSTTALDNMEKLRGQLPVIASSAKDVTSNIGNAGRTARSQIEDMIAGFHRLNEFGQANERQIASVRTAVDAALAQFAGQCEDLEVLARQRFEALAEKGQEFRSELERHETDALAAIRTRSAALQSELHQTREQLDESEAATLTSLRARLSALREECGVVGRSITDAQGQATRTVQESFDTLKAEHETAHDLLVAAHETTLDQLSQRIEALGTDAARTEDRISSAQQTVLATFTDRLSEVCAQADAAFARLKDRDGQFATEASERHQRQLEQERHALAHIEHMLVELDNAVAERLEGHRHQAEALSERARSVTSQLEQFDARLRSIATQSADAEGRLSSSLHGLAENLAASRASLSAADGDVAKLTDDSLRLLDLLRASSSQAQNELPQALNHSEEQLGRIDIAITEVRGKLADSSTSGQALSETILQSGTSLDRLHQHLVEAQAAIAEGANDHAQRLEDLQRSLTEIEGTLLQNADHARGELTQAISDLRQNLDEAIADIETSAPARIDSVTQMLGDESGKAIDKAMRTTAAEISGQLEQAVAHATGVSREATVQLREQMEKVTELVGNLEARLDEARERASEQVNNDFARRAALITESLNSNAIDIAAAMSSEVSDTAWASYLRGDRGIFTRRAVTLIDSSEAKAIQQTFESDDAFREHVSRYIHDFESLLRQVLSTRDGNAMGVTLLSSDMGKLYVALAQAIERLRN</sequence>
<gene>
    <name evidence="4" type="ORF">MTR65_05660</name>
</gene>
<evidence type="ECO:0000256" key="2">
    <source>
        <dbReference type="SAM" id="MobiDB-lite"/>
    </source>
</evidence>
<evidence type="ECO:0000313" key="5">
    <source>
        <dbReference type="Proteomes" id="UP001162802"/>
    </source>
</evidence>
<feature type="compositionally biased region" description="Basic and acidic residues" evidence="2">
    <location>
        <begin position="23"/>
        <end position="32"/>
    </location>
</feature>
<name>A0ABT0AAE8_9SPHN</name>
<dbReference type="RefSeq" id="WP_243797968.1">
    <property type="nucleotide sequence ID" value="NZ_JALHAT010000005.1"/>
</dbReference>
<comment type="caution">
    <text evidence="4">The sequence shown here is derived from an EMBL/GenBank/DDBJ whole genome shotgun (WGS) entry which is preliminary data.</text>
</comment>
<dbReference type="Proteomes" id="UP001162802">
    <property type="component" value="Unassembled WGS sequence"/>
</dbReference>
<proteinExistence type="predicted"/>
<organism evidence="4 5">
    <name type="scientific">Novosphingobium mangrovi</name>
    <name type="common">ex Hu et al. 2023</name>
    <dbReference type="NCBI Taxonomy" id="2930094"/>
    <lineage>
        <taxon>Bacteria</taxon>
        <taxon>Pseudomonadati</taxon>
        <taxon>Pseudomonadota</taxon>
        <taxon>Alphaproteobacteria</taxon>
        <taxon>Sphingomonadales</taxon>
        <taxon>Sphingomonadaceae</taxon>
        <taxon>Novosphingobium</taxon>
    </lineage>
</organism>
<keyword evidence="1" id="KW-0175">Coiled coil</keyword>
<dbReference type="EMBL" id="JALHAT010000005">
    <property type="protein sequence ID" value="MCJ1960157.1"/>
    <property type="molecule type" value="Genomic_DNA"/>
</dbReference>
<keyword evidence="3" id="KW-0472">Membrane</keyword>
<evidence type="ECO:0000256" key="1">
    <source>
        <dbReference type="SAM" id="Coils"/>
    </source>
</evidence>
<accession>A0ABT0AAE8</accession>
<keyword evidence="3" id="KW-1133">Transmembrane helix</keyword>
<reference evidence="4" key="1">
    <citation type="submission" date="2022-03" db="EMBL/GenBank/DDBJ databases">
        <title>Identification of a novel bacterium isolated from mangrove sediments.</title>
        <authorList>
            <person name="Pan X."/>
        </authorList>
    </citation>
    <scope>NUCLEOTIDE SEQUENCE</scope>
    <source>
        <strain evidence="4">B2637</strain>
    </source>
</reference>
<feature type="coiled-coil region" evidence="1">
    <location>
        <begin position="661"/>
        <end position="710"/>
    </location>
</feature>
<keyword evidence="3" id="KW-0812">Transmembrane</keyword>
<dbReference type="Gene3D" id="1.20.120.20">
    <property type="entry name" value="Apolipoprotein"/>
    <property type="match status" value="1"/>
</dbReference>
<evidence type="ECO:0000256" key="3">
    <source>
        <dbReference type="SAM" id="Phobius"/>
    </source>
</evidence>
<feature type="transmembrane region" description="Helical" evidence="3">
    <location>
        <begin position="109"/>
        <end position="128"/>
    </location>
</feature>